<evidence type="ECO:0000256" key="9">
    <source>
        <dbReference type="ARBA" id="ARBA00022679"/>
    </source>
</evidence>
<keyword evidence="9 16" id="KW-0808">Transferase</keyword>
<dbReference type="InterPro" id="IPR043131">
    <property type="entry name" value="BCAT-like_N"/>
</dbReference>
<evidence type="ECO:0000256" key="14">
    <source>
        <dbReference type="ARBA" id="ARBA00049229"/>
    </source>
</evidence>
<dbReference type="GO" id="GO:0008652">
    <property type="term" value="P:amino acid biosynthetic process"/>
    <property type="evidence" value="ECO:0007669"/>
    <property type="project" value="UniProtKB-KW"/>
</dbReference>
<evidence type="ECO:0000256" key="8">
    <source>
        <dbReference type="ARBA" id="ARBA00022605"/>
    </source>
</evidence>
<dbReference type="InterPro" id="IPR043132">
    <property type="entry name" value="BCAT-like_C"/>
</dbReference>
<keyword evidence="7 16" id="KW-0032">Aminotransferase</keyword>
<reference evidence="16" key="1">
    <citation type="submission" date="2023-05" db="EMBL/GenBank/DDBJ databases">
        <title>Metabolic capabilities are highly conserved among human nasal-associated Corynebacterium species in pangenomic analyses.</title>
        <authorList>
            <person name="Tran T.H."/>
            <person name="Roberts A.Q."/>
            <person name="Escapa I.F."/>
            <person name="Gao W."/>
            <person name="Conlan S."/>
            <person name="Kong H."/>
            <person name="Segre J.A."/>
            <person name="Kelly M.S."/>
            <person name="Lemon K.P."/>
        </authorList>
    </citation>
    <scope>NUCLEOTIDE SEQUENCE</scope>
    <source>
        <strain evidence="16">KPL2654</strain>
    </source>
</reference>
<proteinExistence type="inferred from homology"/>
<dbReference type="GO" id="GO:0009082">
    <property type="term" value="P:branched-chain amino acid biosynthetic process"/>
    <property type="evidence" value="ECO:0007669"/>
    <property type="project" value="UniProtKB-KW"/>
</dbReference>
<evidence type="ECO:0000256" key="5">
    <source>
        <dbReference type="ARBA" id="ARBA00009320"/>
    </source>
</evidence>
<evidence type="ECO:0000256" key="7">
    <source>
        <dbReference type="ARBA" id="ARBA00022576"/>
    </source>
</evidence>
<dbReference type="PIRSF" id="PIRSF006468">
    <property type="entry name" value="BCAT1"/>
    <property type="match status" value="1"/>
</dbReference>
<name>A0AAP4C0V4_9CORY</name>
<evidence type="ECO:0000256" key="2">
    <source>
        <dbReference type="ARBA" id="ARBA00004824"/>
    </source>
</evidence>
<dbReference type="SUPFAM" id="SSF56752">
    <property type="entry name" value="D-aminoacid aminotransferase-like PLP-dependent enzymes"/>
    <property type="match status" value="1"/>
</dbReference>
<accession>A0AAP4C0V4</accession>
<comment type="catalytic activity">
    <reaction evidence="14">
        <text>L-leucine + 2-oxoglutarate = 4-methyl-2-oxopentanoate + L-glutamate</text>
        <dbReference type="Rhea" id="RHEA:18321"/>
        <dbReference type="ChEBI" id="CHEBI:16810"/>
        <dbReference type="ChEBI" id="CHEBI:17865"/>
        <dbReference type="ChEBI" id="CHEBI:29985"/>
        <dbReference type="ChEBI" id="CHEBI:57427"/>
        <dbReference type="EC" id="2.6.1.42"/>
    </reaction>
</comment>
<comment type="catalytic activity">
    <reaction evidence="12">
        <text>L-valine + 2-oxoglutarate = 3-methyl-2-oxobutanoate + L-glutamate</text>
        <dbReference type="Rhea" id="RHEA:24813"/>
        <dbReference type="ChEBI" id="CHEBI:11851"/>
        <dbReference type="ChEBI" id="CHEBI:16810"/>
        <dbReference type="ChEBI" id="CHEBI:29985"/>
        <dbReference type="ChEBI" id="CHEBI:57762"/>
        <dbReference type="EC" id="2.6.1.42"/>
    </reaction>
</comment>
<comment type="cofactor">
    <cofactor evidence="1">
        <name>pyridoxal 5'-phosphate</name>
        <dbReference type="ChEBI" id="CHEBI:597326"/>
    </cofactor>
</comment>
<evidence type="ECO:0000313" key="17">
    <source>
        <dbReference type="Proteomes" id="UP001226160"/>
    </source>
</evidence>
<evidence type="ECO:0000256" key="13">
    <source>
        <dbReference type="ARBA" id="ARBA00048798"/>
    </source>
</evidence>
<evidence type="ECO:0000256" key="10">
    <source>
        <dbReference type="ARBA" id="ARBA00022898"/>
    </source>
</evidence>
<dbReference type="InterPro" id="IPR036038">
    <property type="entry name" value="Aminotransferase-like"/>
</dbReference>
<sequence length="362" mass="39324">MTDFEFAVTRNENPTPQAEREEILANPAFGKKFTDHMVVADWNAEQGWHNLEVTPYAPLTLDPATTVFHYGQAIFEGIKAYRHKDDTVVTFRPDKNAQRIANSAQRMAMPEIPEDLFVQALEELVAVDKDWVPAGGGEGSLYLRPFLIATEVGLGVAPSQSYRFLVIASPVGAYFPGGVKPVSVWISEDYVRAAPGGTGAAKFAGNYAASLVAQQEASAHDCDQVVFLDAANRHKVEEMGGMNVMFIIDGKLVTPELSGTILPGVTRNSILQLAREMGIEVVEKTITLEEWRQAANSGAMTEAFACGTAAVITPIGTVKTNRDTFTIGGGESGEITMRLREKLTGIQRGEVADEHGWLHKLA</sequence>
<comment type="pathway">
    <text evidence="2">Amino-acid biosynthesis; L-isoleucine biosynthesis; L-isoleucine from 2-oxobutanoate: step 4/4.</text>
</comment>
<dbReference type="Gene3D" id="3.30.470.10">
    <property type="match status" value="1"/>
</dbReference>
<gene>
    <name evidence="16" type="ORF">QPX54_11650</name>
</gene>
<keyword evidence="11" id="KW-0100">Branched-chain amino acid biosynthesis</keyword>
<dbReference type="NCBIfam" id="TIGR01123">
    <property type="entry name" value="ilvE_II"/>
    <property type="match status" value="1"/>
</dbReference>
<dbReference type="GeneID" id="64187620"/>
<comment type="catalytic activity">
    <reaction evidence="13">
        <text>L-isoleucine + 2-oxoglutarate = (S)-3-methyl-2-oxopentanoate + L-glutamate</text>
        <dbReference type="Rhea" id="RHEA:24801"/>
        <dbReference type="ChEBI" id="CHEBI:16810"/>
        <dbReference type="ChEBI" id="CHEBI:29985"/>
        <dbReference type="ChEBI" id="CHEBI:35146"/>
        <dbReference type="ChEBI" id="CHEBI:58045"/>
        <dbReference type="EC" id="2.6.1.42"/>
    </reaction>
</comment>
<evidence type="ECO:0000256" key="4">
    <source>
        <dbReference type="ARBA" id="ARBA00005072"/>
    </source>
</evidence>
<dbReference type="Proteomes" id="UP001226160">
    <property type="component" value="Unassembled WGS sequence"/>
</dbReference>
<dbReference type="InterPro" id="IPR001544">
    <property type="entry name" value="Aminotrans_IV"/>
</dbReference>
<comment type="pathway">
    <text evidence="4">Amino-acid biosynthesis; L-leucine biosynthesis; L-leucine from 3-methyl-2-oxobutanoate: step 4/4.</text>
</comment>
<dbReference type="InterPro" id="IPR005786">
    <property type="entry name" value="B_amino_transII"/>
</dbReference>
<keyword evidence="10" id="KW-0663">Pyridoxal phosphate</keyword>
<keyword evidence="8" id="KW-0028">Amino-acid biosynthesis</keyword>
<dbReference type="AlphaFoldDB" id="A0AAP4C0V4"/>
<evidence type="ECO:0000313" key="16">
    <source>
        <dbReference type="EMBL" id="MDK4327152.1"/>
    </source>
</evidence>
<organism evidence="16 17">
    <name type="scientific">Corynebacterium propinquum</name>
    <dbReference type="NCBI Taxonomy" id="43769"/>
    <lineage>
        <taxon>Bacteria</taxon>
        <taxon>Bacillati</taxon>
        <taxon>Actinomycetota</taxon>
        <taxon>Actinomycetes</taxon>
        <taxon>Mycobacteriales</taxon>
        <taxon>Corynebacteriaceae</taxon>
        <taxon>Corynebacterium</taxon>
    </lineage>
</organism>
<evidence type="ECO:0000256" key="15">
    <source>
        <dbReference type="PIRSR" id="PIRSR006468-1"/>
    </source>
</evidence>
<comment type="pathway">
    <text evidence="3">Amino-acid biosynthesis; L-valine biosynthesis; L-valine from pyruvate: step 4/4.</text>
</comment>
<dbReference type="InterPro" id="IPR033939">
    <property type="entry name" value="BCAT_family"/>
</dbReference>
<dbReference type="EC" id="2.6.1.42" evidence="6"/>
<evidence type="ECO:0000256" key="11">
    <source>
        <dbReference type="ARBA" id="ARBA00023304"/>
    </source>
</evidence>
<dbReference type="CDD" id="cd01557">
    <property type="entry name" value="BCAT_beta_family"/>
    <property type="match status" value="1"/>
</dbReference>
<evidence type="ECO:0000256" key="12">
    <source>
        <dbReference type="ARBA" id="ARBA00048212"/>
    </source>
</evidence>
<feature type="modified residue" description="N6-(pyridoxal phosphate)lysine" evidence="15">
    <location>
        <position position="202"/>
    </location>
</feature>
<dbReference type="NCBIfam" id="NF009897">
    <property type="entry name" value="PRK13357.1"/>
    <property type="match status" value="1"/>
</dbReference>
<comment type="similarity">
    <text evidence="5">Belongs to the class-IV pyridoxal-phosphate-dependent aminotransferase family.</text>
</comment>
<dbReference type="Gene3D" id="3.20.10.10">
    <property type="entry name" value="D-amino Acid Aminotransferase, subunit A, domain 2"/>
    <property type="match status" value="1"/>
</dbReference>
<dbReference type="PANTHER" id="PTHR11825:SF44">
    <property type="entry name" value="BRANCHED-CHAIN-AMINO-ACID AMINOTRANSFERASE"/>
    <property type="match status" value="1"/>
</dbReference>
<dbReference type="RefSeq" id="WP_018120467.1">
    <property type="nucleotide sequence ID" value="NZ_CBCRTU010000001.1"/>
</dbReference>
<protein>
    <recommendedName>
        <fullName evidence="6">branched-chain-amino-acid transaminase</fullName>
        <ecNumber evidence="6">2.6.1.42</ecNumber>
    </recommendedName>
</protein>
<dbReference type="GO" id="GO:0004084">
    <property type="term" value="F:branched-chain-amino-acid transaminase activity"/>
    <property type="evidence" value="ECO:0007669"/>
    <property type="project" value="UniProtKB-EC"/>
</dbReference>
<dbReference type="Pfam" id="PF01063">
    <property type="entry name" value="Aminotran_4"/>
    <property type="match status" value="1"/>
</dbReference>
<dbReference type="EMBL" id="JASNVP010000022">
    <property type="protein sequence ID" value="MDK4327152.1"/>
    <property type="molecule type" value="Genomic_DNA"/>
</dbReference>
<dbReference type="PANTHER" id="PTHR11825">
    <property type="entry name" value="SUBGROUP IIII AMINOTRANSFERASE"/>
    <property type="match status" value="1"/>
</dbReference>
<comment type="caution">
    <text evidence="16">The sequence shown here is derived from an EMBL/GenBank/DDBJ whole genome shotgun (WGS) entry which is preliminary data.</text>
</comment>
<evidence type="ECO:0000256" key="6">
    <source>
        <dbReference type="ARBA" id="ARBA00013053"/>
    </source>
</evidence>
<evidence type="ECO:0000256" key="1">
    <source>
        <dbReference type="ARBA" id="ARBA00001933"/>
    </source>
</evidence>
<evidence type="ECO:0000256" key="3">
    <source>
        <dbReference type="ARBA" id="ARBA00004931"/>
    </source>
</evidence>